<proteinExistence type="predicted"/>
<keyword evidence="2" id="KW-1185">Reference proteome</keyword>
<sequence>MKNLIWRLVSSMRECATLDLDFDLLLWLAEYVPVLSAYAAVASALADVHSKLAVEAPVHACVPCQ</sequence>
<protein>
    <submittedName>
        <fullName evidence="1">Uncharacterized protein</fullName>
    </submittedName>
</protein>
<dbReference type="InParanoid" id="A0A317XH39"/>
<accession>A0A317XH39</accession>
<name>A0A317XH39_9BASI</name>
<reference evidence="1 2" key="1">
    <citation type="journal article" date="2018" name="Mol. Biol. Evol.">
        <title>Broad Genomic Sampling Reveals a Smut Pathogenic Ancestry of the Fungal Clade Ustilaginomycotina.</title>
        <authorList>
            <person name="Kijpornyongpan T."/>
            <person name="Mondo S.J."/>
            <person name="Barry K."/>
            <person name="Sandor L."/>
            <person name="Lee J."/>
            <person name="Lipzen A."/>
            <person name="Pangilinan J."/>
            <person name="LaButti K."/>
            <person name="Hainaut M."/>
            <person name="Henrissat B."/>
            <person name="Grigoriev I.V."/>
            <person name="Spatafora J.W."/>
            <person name="Aime M.C."/>
        </authorList>
    </citation>
    <scope>NUCLEOTIDE SEQUENCE [LARGE SCALE GENOMIC DNA]</scope>
    <source>
        <strain evidence="1 2">MCA 3645</strain>
    </source>
</reference>
<dbReference type="Proteomes" id="UP000246740">
    <property type="component" value="Unassembled WGS sequence"/>
</dbReference>
<organism evidence="1 2">
    <name type="scientific">Testicularia cyperi</name>
    <dbReference type="NCBI Taxonomy" id="1882483"/>
    <lineage>
        <taxon>Eukaryota</taxon>
        <taxon>Fungi</taxon>
        <taxon>Dikarya</taxon>
        <taxon>Basidiomycota</taxon>
        <taxon>Ustilaginomycotina</taxon>
        <taxon>Ustilaginomycetes</taxon>
        <taxon>Ustilaginales</taxon>
        <taxon>Anthracoideaceae</taxon>
        <taxon>Testicularia</taxon>
    </lineage>
</organism>
<dbReference type="AlphaFoldDB" id="A0A317XH39"/>
<evidence type="ECO:0000313" key="2">
    <source>
        <dbReference type="Proteomes" id="UP000246740"/>
    </source>
</evidence>
<evidence type="ECO:0000313" key="1">
    <source>
        <dbReference type="EMBL" id="PWY97137.1"/>
    </source>
</evidence>
<gene>
    <name evidence="1" type="ORF">BCV70DRAFT_203131</name>
</gene>
<dbReference type="EMBL" id="KZ819218">
    <property type="protein sequence ID" value="PWY97137.1"/>
    <property type="molecule type" value="Genomic_DNA"/>
</dbReference>